<protein>
    <recommendedName>
        <fullName evidence="3">MerR family transcriptional regulator</fullName>
    </recommendedName>
</protein>
<dbReference type="OrthoDB" id="9800876at2"/>
<reference evidence="1 2" key="1">
    <citation type="submission" date="2019-09" db="EMBL/GenBank/DDBJ databases">
        <title>Genome sequence of Rhodovastum atsumiense, a diverse member of the Acetobacteraceae family of non-sulfur purple photosynthetic bacteria.</title>
        <authorList>
            <person name="Meyer T."/>
            <person name="Kyndt J."/>
        </authorList>
    </citation>
    <scope>NUCLEOTIDE SEQUENCE [LARGE SCALE GENOMIC DNA]</scope>
    <source>
        <strain evidence="1 2">DSM 21279</strain>
    </source>
</reference>
<comment type="caution">
    <text evidence="1">The sequence shown here is derived from an EMBL/GenBank/DDBJ whole genome shotgun (WGS) entry which is preliminary data.</text>
</comment>
<evidence type="ECO:0000313" key="2">
    <source>
        <dbReference type="Proteomes" id="UP000325255"/>
    </source>
</evidence>
<dbReference type="Pfam" id="PF13591">
    <property type="entry name" value="MerR_2"/>
    <property type="match status" value="1"/>
</dbReference>
<gene>
    <name evidence="1" type="ORF">F1189_18105</name>
</gene>
<accession>A0A5M6ITB2</accession>
<dbReference type="EMBL" id="VWPK01000029">
    <property type="protein sequence ID" value="KAA5610685.1"/>
    <property type="molecule type" value="Genomic_DNA"/>
</dbReference>
<sequence>MIAWQDFLVRARLDAGVLEAWIEAGWLAPQAELGGRGFSEPDLARACLIRDLREDLGVNDEGIPVVLGLLDQVHGLRLALQRLAALLRTLPEPVRRDAIAALREGRAFPGGTS</sequence>
<evidence type="ECO:0000313" key="1">
    <source>
        <dbReference type="EMBL" id="KAA5610685.1"/>
    </source>
</evidence>
<dbReference type="Proteomes" id="UP000325255">
    <property type="component" value="Unassembled WGS sequence"/>
</dbReference>
<evidence type="ECO:0008006" key="3">
    <source>
        <dbReference type="Google" id="ProtNLM"/>
    </source>
</evidence>
<name>A0A5M6ITB2_9PROT</name>
<dbReference type="AlphaFoldDB" id="A0A5M6ITB2"/>
<proteinExistence type="predicted"/>
<keyword evidence="2" id="KW-1185">Reference proteome</keyword>
<dbReference type="RefSeq" id="WP_150042271.1">
    <property type="nucleotide sequence ID" value="NZ_OW485601.1"/>
</dbReference>
<dbReference type="Gene3D" id="1.10.1660.10">
    <property type="match status" value="1"/>
</dbReference>
<organism evidence="1 2">
    <name type="scientific">Rhodovastum atsumiense</name>
    <dbReference type="NCBI Taxonomy" id="504468"/>
    <lineage>
        <taxon>Bacteria</taxon>
        <taxon>Pseudomonadati</taxon>
        <taxon>Pseudomonadota</taxon>
        <taxon>Alphaproteobacteria</taxon>
        <taxon>Acetobacterales</taxon>
        <taxon>Acetobacteraceae</taxon>
        <taxon>Rhodovastum</taxon>
    </lineage>
</organism>